<dbReference type="AlphaFoldDB" id="A0A4Y7TZ83"/>
<dbReference type="EMBL" id="QPFP01000002">
    <property type="protein sequence ID" value="TEB38889.1"/>
    <property type="molecule type" value="Genomic_DNA"/>
</dbReference>
<comment type="caution">
    <text evidence="2">The sequence shown here is derived from an EMBL/GenBank/DDBJ whole genome shotgun (WGS) entry which is preliminary data.</text>
</comment>
<dbReference type="STRING" id="71717.A0A4Y7TZ83"/>
<evidence type="ECO:0000313" key="3">
    <source>
        <dbReference type="Proteomes" id="UP000298030"/>
    </source>
</evidence>
<dbReference type="PANTHER" id="PTHR47938">
    <property type="entry name" value="RESPIRATORY COMPLEX I CHAPERONE (CIA84), PUTATIVE (AFU_ORTHOLOGUE AFUA_2G06020)-RELATED"/>
    <property type="match status" value="1"/>
</dbReference>
<reference evidence="2 3" key="1">
    <citation type="journal article" date="2019" name="Nat. Ecol. Evol.">
        <title>Megaphylogeny resolves global patterns of mushroom evolution.</title>
        <authorList>
            <person name="Varga T."/>
            <person name="Krizsan K."/>
            <person name="Foldi C."/>
            <person name="Dima B."/>
            <person name="Sanchez-Garcia M."/>
            <person name="Sanchez-Ramirez S."/>
            <person name="Szollosi G.J."/>
            <person name="Szarkandi J.G."/>
            <person name="Papp V."/>
            <person name="Albert L."/>
            <person name="Andreopoulos W."/>
            <person name="Angelini C."/>
            <person name="Antonin V."/>
            <person name="Barry K.W."/>
            <person name="Bougher N.L."/>
            <person name="Buchanan P."/>
            <person name="Buyck B."/>
            <person name="Bense V."/>
            <person name="Catcheside P."/>
            <person name="Chovatia M."/>
            <person name="Cooper J."/>
            <person name="Damon W."/>
            <person name="Desjardin D."/>
            <person name="Finy P."/>
            <person name="Geml J."/>
            <person name="Haridas S."/>
            <person name="Hughes K."/>
            <person name="Justo A."/>
            <person name="Karasinski D."/>
            <person name="Kautmanova I."/>
            <person name="Kiss B."/>
            <person name="Kocsube S."/>
            <person name="Kotiranta H."/>
            <person name="LaButti K.M."/>
            <person name="Lechner B.E."/>
            <person name="Liimatainen K."/>
            <person name="Lipzen A."/>
            <person name="Lukacs Z."/>
            <person name="Mihaltcheva S."/>
            <person name="Morgado L.N."/>
            <person name="Niskanen T."/>
            <person name="Noordeloos M.E."/>
            <person name="Ohm R.A."/>
            <person name="Ortiz-Santana B."/>
            <person name="Ovrebo C."/>
            <person name="Racz N."/>
            <person name="Riley R."/>
            <person name="Savchenko A."/>
            <person name="Shiryaev A."/>
            <person name="Soop K."/>
            <person name="Spirin V."/>
            <person name="Szebenyi C."/>
            <person name="Tomsovsky M."/>
            <person name="Tulloss R.E."/>
            <person name="Uehling J."/>
            <person name="Grigoriev I.V."/>
            <person name="Vagvolgyi C."/>
            <person name="Papp T."/>
            <person name="Martin F.M."/>
            <person name="Miettinen O."/>
            <person name="Hibbett D.S."/>
            <person name="Nagy L.G."/>
        </authorList>
    </citation>
    <scope>NUCLEOTIDE SEQUENCE [LARGE SCALE GENOMIC DNA]</scope>
    <source>
        <strain evidence="2 3">FP101781</strain>
    </source>
</reference>
<keyword evidence="3" id="KW-1185">Reference proteome</keyword>
<gene>
    <name evidence="2" type="ORF">FA13DRAFT_415226</name>
</gene>
<evidence type="ECO:0000256" key="1">
    <source>
        <dbReference type="PROSITE-ProRule" id="PRU00708"/>
    </source>
</evidence>
<sequence length="763" mass="85178">MFLGRSLLRPTSLRQVSRSGLLRHGQREALRHGCRALSVDIRTQELLQNLATQADTLKTTKDLSTIHAVYPTFVEGLRKARLKSHTDTPLVEEDVRNILGALAASGRPQDLQRIDELLHDLESVFGIQPTPEIYTTIVESFAQKAHPRIGLNFLAKMPILPGSFIPIVDHFIAVLEPAIEKAPFSFVRDAVANMHRLGCRPNADIANIVIRALWRANEVDGQKPTLETFAPIFDLIESWKISYSSSTANLIASLFDGAGLGASGQKTRSVYEQRFKDTNGSDPWASKLTHAAVTSGIKAACDLFNQSSGNKHEKARSQALRHVLRGSSTLSDIELASKELETPLDVRHWTNVISNACRRNNIPEALRIYEASRSSLFHIDAGLVAPIIRTLWRKASQQRASDEFIDQALALYHDLIASYPPDSTTQQEPGKGFRSTRGPDADIFHTLFRLLSRNQHPDKYFPIAIQLVKDMQAYKFSTRVSPVAASLICLGMQQCDTSDSALDVYRRYQEFLDEDGYGIVLQFFCKKEFGPHYAPAIQDYFGIVRDMQRAGIEVTPKVYTILLTQIGYLAAKLTGDVSDQRFADELLSITRRTHDILSLDTSFAPDQVLMSQLLNTYQRLGYLGDAYRVWELMYLTGNYNPVTVSNILDGCGHAGDLHTARAIWTKLFRDGFSFDLNNWNAWVECLCRCGQLDMARKVVLDDMPRAGKKPTVETVSILLGFARGQKVEREVLAQIQVNFPSLYPRVVAAASNGSSSSKSKSID</sequence>
<dbReference type="InterPro" id="IPR002885">
    <property type="entry name" value="PPR_rpt"/>
</dbReference>
<evidence type="ECO:0000313" key="2">
    <source>
        <dbReference type="EMBL" id="TEB38889.1"/>
    </source>
</evidence>
<dbReference type="OrthoDB" id="185373at2759"/>
<dbReference type="Proteomes" id="UP000298030">
    <property type="component" value="Unassembled WGS sequence"/>
</dbReference>
<name>A0A4Y7TZ83_COPMI</name>
<dbReference type="PANTHER" id="PTHR47938:SF35">
    <property type="entry name" value="PENTATRICOPEPTIDE REPEAT-CONTAINING PROTEIN 4, MITOCHONDRIAL-RELATED"/>
    <property type="match status" value="1"/>
</dbReference>
<dbReference type="GO" id="GO:0003729">
    <property type="term" value="F:mRNA binding"/>
    <property type="evidence" value="ECO:0007669"/>
    <property type="project" value="TreeGrafter"/>
</dbReference>
<dbReference type="Gene3D" id="1.25.40.10">
    <property type="entry name" value="Tetratricopeptide repeat domain"/>
    <property type="match status" value="3"/>
</dbReference>
<dbReference type="InterPro" id="IPR011990">
    <property type="entry name" value="TPR-like_helical_dom_sf"/>
</dbReference>
<organism evidence="2 3">
    <name type="scientific">Coprinellus micaceus</name>
    <name type="common">Glistening ink-cap mushroom</name>
    <name type="synonym">Coprinus micaceus</name>
    <dbReference type="NCBI Taxonomy" id="71717"/>
    <lineage>
        <taxon>Eukaryota</taxon>
        <taxon>Fungi</taxon>
        <taxon>Dikarya</taxon>
        <taxon>Basidiomycota</taxon>
        <taxon>Agaricomycotina</taxon>
        <taxon>Agaricomycetes</taxon>
        <taxon>Agaricomycetidae</taxon>
        <taxon>Agaricales</taxon>
        <taxon>Agaricineae</taxon>
        <taxon>Psathyrellaceae</taxon>
        <taxon>Coprinellus</taxon>
    </lineage>
</organism>
<feature type="repeat" description="PPR" evidence="1">
    <location>
        <begin position="675"/>
        <end position="710"/>
    </location>
</feature>
<proteinExistence type="predicted"/>
<dbReference type="NCBIfam" id="TIGR00756">
    <property type="entry name" value="PPR"/>
    <property type="match status" value="1"/>
</dbReference>
<accession>A0A4Y7TZ83</accession>
<dbReference type="Pfam" id="PF01535">
    <property type="entry name" value="PPR"/>
    <property type="match status" value="1"/>
</dbReference>
<protein>
    <submittedName>
        <fullName evidence="2">Uncharacterized protein</fullName>
    </submittedName>
</protein>
<dbReference type="PROSITE" id="PS51375">
    <property type="entry name" value="PPR"/>
    <property type="match status" value="1"/>
</dbReference>